<dbReference type="InterPro" id="IPR045336">
    <property type="entry name" value="MmgE_PrpD_N"/>
</dbReference>
<proteinExistence type="inferred from homology"/>
<comment type="similarity">
    <text evidence="1">Belongs to the PrpD family.</text>
</comment>
<dbReference type="InterPro" id="IPR042183">
    <property type="entry name" value="MmgE/PrpD_sf_1"/>
</dbReference>
<dbReference type="InterPro" id="IPR036148">
    <property type="entry name" value="MmgE/PrpD_sf"/>
</dbReference>
<reference evidence="4" key="2">
    <citation type="submission" date="2023-01" db="EMBL/GenBank/DDBJ databases">
        <title>Draft genome sequence of Algimonas porphyrae strain NBRC 108216.</title>
        <authorList>
            <person name="Sun Q."/>
            <person name="Mori K."/>
        </authorList>
    </citation>
    <scope>NUCLEOTIDE SEQUENCE</scope>
    <source>
        <strain evidence="4">NBRC 108216</strain>
    </source>
</reference>
<sequence>MTSISPIFARYALNQSVFSDSAYDAAKTFLLDSLGVGIAGAKAPFQSSVHAVVRSWGEGGPVHLWGHETTAPQASAAYLNGFQIHSMEYDCVHEPAVVHPMATILAAIGSEVEARGQTSGFELMEALIVAVDVAAELGVAVKSPLKFFRPATAGLFGATLGIARLRGFDEATSLSAMGCALAQCAGVMQAHVEGKPTLPVQIAGAARAAVVACDLAQSGLHGPEQSLEGPFGYFAMFEDEVDLASAAEALGKLHRITEVSWKPFPTGRAAQGGIPLVQRLMEQGVTPDTLETLELQAPPIIPRLVARPAHAGMSPNYARLCFPYLAAVTLNRGTVGLSDFTTESLNDPELLALAGRVSVTTNHIEDPAEFVPQTAVAQLKDGSERIALTAKLFGSPADPLSREQHIAKFRNCVRFGLSDDKADEVADRLIASVDDLERFDDVRELFSLAGGIIT</sequence>
<evidence type="ECO:0008006" key="6">
    <source>
        <dbReference type="Google" id="ProtNLM"/>
    </source>
</evidence>
<keyword evidence="5" id="KW-1185">Reference proteome</keyword>
<comment type="caution">
    <text evidence="4">The sequence shown here is derived from an EMBL/GenBank/DDBJ whole genome shotgun (WGS) entry which is preliminary data.</text>
</comment>
<reference evidence="4" key="1">
    <citation type="journal article" date="2014" name="Int. J. Syst. Evol. Microbiol.">
        <title>Complete genome of a new Firmicutes species belonging to the dominant human colonic microbiota ('Ruminococcus bicirculans') reveals two chromosomes and a selective capacity to utilize plant glucans.</title>
        <authorList>
            <consortium name="NISC Comparative Sequencing Program"/>
            <person name="Wegmann U."/>
            <person name="Louis P."/>
            <person name="Goesmann A."/>
            <person name="Henrissat B."/>
            <person name="Duncan S.H."/>
            <person name="Flint H.J."/>
        </authorList>
    </citation>
    <scope>NUCLEOTIDE SEQUENCE</scope>
    <source>
        <strain evidence="4">NBRC 108216</strain>
    </source>
</reference>
<evidence type="ECO:0000313" key="4">
    <source>
        <dbReference type="EMBL" id="GLQ19598.1"/>
    </source>
</evidence>
<dbReference type="PANTHER" id="PTHR16943:SF8">
    <property type="entry name" value="2-METHYLCITRATE DEHYDRATASE"/>
    <property type="match status" value="1"/>
</dbReference>
<feature type="domain" description="MmgE/PrpD N-terminal" evidence="2">
    <location>
        <begin position="9"/>
        <end position="241"/>
    </location>
</feature>
<evidence type="ECO:0000259" key="3">
    <source>
        <dbReference type="Pfam" id="PF19305"/>
    </source>
</evidence>
<dbReference type="PANTHER" id="PTHR16943">
    <property type="entry name" value="2-METHYLCITRATE DEHYDRATASE-RELATED"/>
    <property type="match status" value="1"/>
</dbReference>
<gene>
    <name evidence="4" type="ORF">GCM10007854_05530</name>
</gene>
<dbReference type="Pfam" id="PF19305">
    <property type="entry name" value="MmgE_PrpD_C"/>
    <property type="match status" value="1"/>
</dbReference>
<organism evidence="4 5">
    <name type="scientific">Algimonas porphyrae</name>
    <dbReference type="NCBI Taxonomy" id="1128113"/>
    <lineage>
        <taxon>Bacteria</taxon>
        <taxon>Pseudomonadati</taxon>
        <taxon>Pseudomonadota</taxon>
        <taxon>Alphaproteobacteria</taxon>
        <taxon>Maricaulales</taxon>
        <taxon>Robiginitomaculaceae</taxon>
        <taxon>Algimonas</taxon>
    </lineage>
</organism>
<name>A0ABQ5UYF2_9PROT</name>
<evidence type="ECO:0000256" key="1">
    <source>
        <dbReference type="ARBA" id="ARBA00006174"/>
    </source>
</evidence>
<dbReference type="EMBL" id="BSNJ01000001">
    <property type="protein sequence ID" value="GLQ19598.1"/>
    <property type="molecule type" value="Genomic_DNA"/>
</dbReference>
<feature type="domain" description="MmgE/PrpD C-terminal" evidence="3">
    <location>
        <begin position="264"/>
        <end position="427"/>
    </location>
</feature>
<evidence type="ECO:0000313" key="5">
    <source>
        <dbReference type="Proteomes" id="UP001161390"/>
    </source>
</evidence>
<dbReference type="RefSeq" id="WP_284369386.1">
    <property type="nucleotide sequence ID" value="NZ_BSNJ01000001.1"/>
</dbReference>
<dbReference type="InterPro" id="IPR045337">
    <property type="entry name" value="MmgE_PrpD_C"/>
</dbReference>
<dbReference type="Gene3D" id="3.30.1330.120">
    <property type="entry name" value="2-methylcitrate dehydratase PrpD"/>
    <property type="match status" value="1"/>
</dbReference>
<protein>
    <recommendedName>
        <fullName evidence="6">MmgE/PrpD family protein</fullName>
    </recommendedName>
</protein>
<dbReference type="Proteomes" id="UP001161390">
    <property type="component" value="Unassembled WGS sequence"/>
</dbReference>
<dbReference type="InterPro" id="IPR005656">
    <property type="entry name" value="MmgE_PrpD"/>
</dbReference>
<dbReference type="Gene3D" id="1.10.4100.10">
    <property type="entry name" value="2-methylcitrate dehydratase PrpD"/>
    <property type="match status" value="1"/>
</dbReference>
<evidence type="ECO:0000259" key="2">
    <source>
        <dbReference type="Pfam" id="PF03972"/>
    </source>
</evidence>
<accession>A0ABQ5UYF2</accession>
<dbReference type="SUPFAM" id="SSF103378">
    <property type="entry name" value="2-methylcitrate dehydratase PrpD"/>
    <property type="match status" value="1"/>
</dbReference>
<dbReference type="Pfam" id="PF03972">
    <property type="entry name" value="MmgE_PrpD_N"/>
    <property type="match status" value="1"/>
</dbReference>
<dbReference type="InterPro" id="IPR042188">
    <property type="entry name" value="MmgE/PrpD_sf_2"/>
</dbReference>